<evidence type="ECO:0000256" key="10">
    <source>
        <dbReference type="ARBA" id="ARBA00024430"/>
    </source>
</evidence>
<organism evidence="13 14">
    <name type="scientific">Henosepilachna vigintioctopunctata</name>
    <dbReference type="NCBI Taxonomy" id="420089"/>
    <lineage>
        <taxon>Eukaryota</taxon>
        <taxon>Metazoa</taxon>
        <taxon>Ecdysozoa</taxon>
        <taxon>Arthropoda</taxon>
        <taxon>Hexapoda</taxon>
        <taxon>Insecta</taxon>
        <taxon>Pterygota</taxon>
        <taxon>Neoptera</taxon>
        <taxon>Endopterygota</taxon>
        <taxon>Coleoptera</taxon>
        <taxon>Polyphaga</taxon>
        <taxon>Cucujiformia</taxon>
        <taxon>Coccinelloidea</taxon>
        <taxon>Coccinellidae</taxon>
        <taxon>Epilachninae</taxon>
        <taxon>Epilachnini</taxon>
        <taxon>Henosepilachna</taxon>
    </lineage>
</organism>
<dbReference type="SUPFAM" id="SSF48452">
    <property type="entry name" value="TPR-like"/>
    <property type="match status" value="1"/>
</dbReference>
<evidence type="ECO:0000256" key="11">
    <source>
        <dbReference type="SAM" id="Coils"/>
    </source>
</evidence>
<dbReference type="EMBL" id="JARQZJ010000069">
    <property type="protein sequence ID" value="KAK9881512.1"/>
    <property type="molecule type" value="Genomic_DNA"/>
</dbReference>
<proteinExistence type="predicted"/>
<dbReference type="AlphaFoldDB" id="A0AAW1UM23"/>
<keyword evidence="5" id="KW-0802">TPR repeat</keyword>
<evidence type="ECO:0000256" key="5">
    <source>
        <dbReference type="ARBA" id="ARBA00022803"/>
    </source>
</evidence>
<evidence type="ECO:0000313" key="14">
    <source>
        <dbReference type="Proteomes" id="UP001431783"/>
    </source>
</evidence>
<gene>
    <name evidence="13" type="ORF">WA026_016392</name>
</gene>
<dbReference type="CDD" id="cd06469">
    <property type="entry name" value="p23_DYX1C1_like"/>
    <property type="match status" value="1"/>
</dbReference>
<feature type="domain" description="CS" evidence="12">
    <location>
        <begin position="3"/>
        <end position="87"/>
    </location>
</feature>
<keyword evidence="6" id="KW-0524">Neurogenesis</keyword>
<comment type="subcellular location">
    <subcellularLocation>
        <location evidence="2">Cell projection</location>
        <location evidence="2">Neuron projection</location>
    </subcellularLocation>
    <subcellularLocation>
        <location evidence="9">Dynein axonemal particle</location>
    </subcellularLocation>
    <subcellularLocation>
        <location evidence="1">Nucleus</location>
    </subcellularLocation>
</comment>
<dbReference type="InterPro" id="IPR052004">
    <property type="entry name" value="Dynein_assembly_factor_4"/>
</dbReference>
<sequence>MPIIIKEYEWNQTKNNITINVPLRGVHQSKVDIFYSQRYIKANYEQFFFEVLLLHAVDVSKSNCILTDKDMVFELVKTDSEIWTSLEPNISKKEKLELKLECIRREYEVIEAKEKDKESRKAELKRLAVSEQMKIDTQIRENIERIKKEEKDIALGDLENWQNNLSLTDKKILKKKKRKFDKYLAKNSSDFAISDIHLHNSDFKIPSPRLTQELEIEFTPRHFPTPMRESKTEEENEWLKKQAEARRSVGFISEDLRPEEKSPQFLLKKGDEFMRNQNFLGAISAYTFGIHLSNQFVDLYIARSRAHYAQGNYQKTAVDCSTALELMVPKLEANLKERADCIGRRGMALCKLNMLSKGINEIEASLELVPNEEYKQFLLEAEKEWMNNSDSD</sequence>
<keyword evidence="3" id="KW-0963">Cytoplasm</keyword>
<dbReference type="Gene3D" id="2.60.40.790">
    <property type="match status" value="1"/>
</dbReference>
<dbReference type="GO" id="GO:0043005">
    <property type="term" value="C:neuron projection"/>
    <property type="evidence" value="ECO:0007669"/>
    <property type="project" value="UniProtKB-SubCell"/>
</dbReference>
<dbReference type="GO" id="GO:0007399">
    <property type="term" value="P:nervous system development"/>
    <property type="evidence" value="ECO:0007669"/>
    <property type="project" value="UniProtKB-KW"/>
</dbReference>
<evidence type="ECO:0000256" key="7">
    <source>
        <dbReference type="ARBA" id="ARBA00023242"/>
    </source>
</evidence>
<dbReference type="InterPro" id="IPR008978">
    <property type="entry name" value="HSP20-like_chaperone"/>
</dbReference>
<dbReference type="PANTHER" id="PTHR46492:SF1">
    <property type="entry name" value="DYNEIN AXONEMAL ASSEMBLY FACTOR 4"/>
    <property type="match status" value="1"/>
</dbReference>
<evidence type="ECO:0000256" key="6">
    <source>
        <dbReference type="ARBA" id="ARBA00022902"/>
    </source>
</evidence>
<dbReference type="InterPro" id="IPR011990">
    <property type="entry name" value="TPR-like_helical_dom_sf"/>
</dbReference>
<dbReference type="GO" id="GO:0036158">
    <property type="term" value="P:outer dynein arm assembly"/>
    <property type="evidence" value="ECO:0007669"/>
    <property type="project" value="TreeGrafter"/>
</dbReference>
<dbReference type="PROSITE" id="PS51203">
    <property type="entry name" value="CS"/>
    <property type="match status" value="1"/>
</dbReference>
<keyword evidence="14" id="KW-1185">Reference proteome</keyword>
<comment type="caution">
    <text evidence="13">The sequence shown here is derived from an EMBL/GenBank/DDBJ whole genome shotgun (WGS) entry which is preliminary data.</text>
</comment>
<keyword evidence="7" id="KW-0539">Nucleus</keyword>
<dbReference type="GO" id="GO:0003341">
    <property type="term" value="P:cilium movement"/>
    <property type="evidence" value="ECO:0007669"/>
    <property type="project" value="InterPro"/>
</dbReference>
<dbReference type="Gene3D" id="1.25.40.10">
    <property type="entry name" value="Tetratricopeptide repeat domain"/>
    <property type="match status" value="1"/>
</dbReference>
<feature type="coiled-coil region" evidence="11">
    <location>
        <begin position="93"/>
        <end position="127"/>
    </location>
</feature>
<evidence type="ECO:0000256" key="4">
    <source>
        <dbReference type="ARBA" id="ARBA00022737"/>
    </source>
</evidence>
<evidence type="ECO:0000256" key="9">
    <source>
        <dbReference type="ARBA" id="ARBA00024190"/>
    </source>
</evidence>
<accession>A0AAW1UM23</accession>
<dbReference type="Proteomes" id="UP001431783">
    <property type="component" value="Unassembled WGS sequence"/>
</dbReference>
<evidence type="ECO:0000313" key="13">
    <source>
        <dbReference type="EMBL" id="KAK9881512.1"/>
    </source>
</evidence>
<evidence type="ECO:0000256" key="1">
    <source>
        <dbReference type="ARBA" id="ARBA00004123"/>
    </source>
</evidence>
<protein>
    <recommendedName>
        <fullName evidence="10">Dynein axonemal assembly factor 4</fullName>
    </recommendedName>
</protein>
<dbReference type="GO" id="GO:0036159">
    <property type="term" value="P:inner dynein arm assembly"/>
    <property type="evidence" value="ECO:0007669"/>
    <property type="project" value="TreeGrafter"/>
</dbReference>
<dbReference type="GO" id="GO:0120293">
    <property type="term" value="C:dynein axonemal particle"/>
    <property type="evidence" value="ECO:0007669"/>
    <property type="project" value="UniProtKB-SubCell"/>
</dbReference>
<keyword evidence="11" id="KW-0175">Coiled coil</keyword>
<keyword evidence="8" id="KW-0966">Cell projection</keyword>
<dbReference type="InterPro" id="IPR037894">
    <property type="entry name" value="CS_DYX1C1"/>
</dbReference>
<name>A0AAW1UM23_9CUCU</name>
<evidence type="ECO:0000256" key="2">
    <source>
        <dbReference type="ARBA" id="ARBA00004487"/>
    </source>
</evidence>
<evidence type="ECO:0000259" key="12">
    <source>
        <dbReference type="PROSITE" id="PS51203"/>
    </source>
</evidence>
<dbReference type="InterPro" id="IPR007052">
    <property type="entry name" value="CS_dom"/>
</dbReference>
<dbReference type="SUPFAM" id="SSF49764">
    <property type="entry name" value="HSP20-like chaperones"/>
    <property type="match status" value="1"/>
</dbReference>
<evidence type="ECO:0000256" key="8">
    <source>
        <dbReference type="ARBA" id="ARBA00023273"/>
    </source>
</evidence>
<dbReference type="Pfam" id="PF04969">
    <property type="entry name" value="CS"/>
    <property type="match status" value="1"/>
</dbReference>
<dbReference type="PANTHER" id="PTHR46492">
    <property type="entry name" value="DYNEIN ASSEMBLY FACTOR 4, AXONEMAL"/>
    <property type="match status" value="1"/>
</dbReference>
<evidence type="ECO:0000256" key="3">
    <source>
        <dbReference type="ARBA" id="ARBA00022490"/>
    </source>
</evidence>
<dbReference type="GO" id="GO:0005634">
    <property type="term" value="C:nucleus"/>
    <property type="evidence" value="ECO:0007669"/>
    <property type="project" value="UniProtKB-SubCell"/>
</dbReference>
<reference evidence="13 14" key="1">
    <citation type="submission" date="2023-03" db="EMBL/GenBank/DDBJ databases">
        <title>Genome insight into feeding habits of ladybird beetles.</title>
        <authorList>
            <person name="Li H.-S."/>
            <person name="Huang Y.-H."/>
            <person name="Pang H."/>
        </authorList>
    </citation>
    <scope>NUCLEOTIDE SEQUENCE [LARGE SCALE GENOMIC DNA]</scope>
    <source>
        <strain evidence="13">SYSU_2023b</strain>
        <tissue evidence="13">Whole body</tissue>
    </source>
</reference>
<keyword evidence="4" id="KW-0677">Repeat</keyword>